<evidence type="ECO:0000313" key="3">
    <source>
        <dbReference type="Proteomes" id="UP000179807"/>
    </source>
</evidence>
<feature type="chain" id="PRO_5013380466" description="Phospholipase C/D domain-containing protein" evidence="1">
    <location>
        <begin position="23"/>
        <end position="233"/>
    </location>
</feature>
<keyword evidence="3" id="KW-1185">Reference proteome</keyword>
<dbReference type="Proteomes" id="UP000179807">
    <property type="component" value="Unassembled WGS sequence"/>
</dbReference>
<accession>A0A1J4KA96</accession>
<dbReference type="AlphaFoldDB" id="A0A1J4KA96"/>
<feature type="signal peptide" evidence="1">
    <location>
        <begin position="1"/>
        <end position="22"/>
    </location>
</feature>
<reference evidence="2" key="1">
    <citation type="submission" date="2016-10" db="EMBL/GenBank/DDBJ databases">
        <authorList>
            <person name="Benchimol M."/>
            <person name="Almeida L.G."/>
            <person name="Vasconcelos A.T."/>
            <person name="Perreira-Neves A."/>
            <person name="Rosa I.A."/>
            <person name="Tasca T."/>
            <person name="Bogo M.R."/>
            <person name="de Souza W."/>
        </authorList>
    </citation>
    <scope>NUCLEOTIDE SEQUENCE [LARGE SCALE GENOMIC DNA]</scope>
    <source>
        <strain evidence="2">K</strain>
    </source>
</reference>
<evidence type="ECO:0000313" key="2">
    <source>
        <dbReference type="EMBL" id="OHT07890.1"/>
    </source>
</evidence>
<sequence>MFFWLFILITRSWGPIFHQVVASQFADEYLSHLTNDQKLAFIHGSVFIDGLPKKKYHNLSNLIPLLKNYNSNTSVEYWYIMGFILHMTADSVGHIGPPLSYLPPKSPLHHFAELTVCSTILRAYNPPKLIHYKISENVYQKVVGKSSKLFSILYKAWRFIASFPFYLYLSSIENDSCKNICTSKYAMCNLELHMEAIKGLMFDSLLLINEGKFTNEILGKIVIKELSRKQCCV</sequence>
<protein>
    <recommendedName>
        <fullName evidence="4">Phospholipase C/D domain-containing protein</fullName>
    </recommendedName>
</protein>
<comment type="caution">
    <text evidence="2">The sequence shown here is derived from an EMBL/GenBank/DDBJ whole genome shotgun (WGS) entry which is preliminary data.</text>
</comment>
<gene>
    <name evidence="2" type="ORF">TRFO_23760</name>
</gene>
<name>A0A1J4KA96_9EUKA</name>
<organism evidence="2 3">
    <name type="scientific">Tritrichomonas foetus</name>
    <dbReference type="NCBI Taxonomy" id="1144522"/>
    <lineage>
        <taxon>Eukaryota</taxon>
        <taxon>Metamonada</taxon>
        <taxon>Parabasalia</taxon>
        <taxon>Tritrichomonadida</taxon>
        <taxon>Tritrichomonadidae</taxon>
        <taxon>Tritrichomonas</taxon>
    </lineage>
</organism>
<dbReference type="RefSeq" id="XP_068361026.1">
    <property type="nucleotide sequence ID" value="XM_068503347.1"/>
</dbReference>
<dbReference type="GeneID" id="94838051"/>
<keyword evidence="1" id="KW-0732">Signal</keyword>
<evidence type="ECO:0000256" key="1">
    <source>
        <dbReference type="SAM" id="SignalP"/>
    </source>
</evidence>
<evidence type="ECO:0008006" key="4">
    <source>
        <dbReference type="Google" id="ProtNLM"/>
    </source>
</evidence>
<proteinExistence type="predicted"/>
<dbReference type="EMBL" id="MLAK01000683">
    <property type="protein sequence ID" value="OHT07890.1"/>
    <property type="molecule type" value="Genomic_DNA"/>
</dbReference>
<dbReference type="VEuPathDB" id="TrichDB:TRFO_23760"/>